<sequence>MNSTSSNKQGGKQRKRLLCPRATYGHYAYVPPEQHHYISDSTRTSIRLSEFVDTDSDSDSDNGGEGPMIVDKSNPAAPDPALQDFTRKLKSHLRRRLLSLEYDGDDMQFTDEELVNVAIEKDALYTHATLRVNFTT</sequence>
<proteinExistence type="predicted"/>
<dbReference type="RefSeq" id="XP_037215741.1">
    <property type="nucleotide sequence ID" value="XM_037367909.1"/>
</dbReference>
<dbReference type="OrthoDB" id="2692094at2759"/>
<evidence type="ECO:0000256" key="1">
    <source>
        <dbReference type="SAM" id="MobiDB-lite"/>
    </source>
</evidence>
<dbReference type="EMBL" id="JACAZF010000010">
    <property type="protein sequence ID" value="KAF7293578.1"/>
    <property type="molecule type" value="Genomic_DNA"/>
</dbReference>
<gene>
    <name evidence="2" type="ORF">MIND_01136600</name>
</gene>
<organism evidence="2 3">
    <name type="scientific">Mycena indigotica</name>
    <dbReference type="NCBI Taxonomy" id="2126181"/>
    <lineage>
        <taxon>Eukaryota</taxon>
        <taxon>Fungi</taxon>
        <taxon>Dikarya</taxon>
        <taxon>Basidiomycota</taxon>
        <taxon>Agaricomycotina</taxon>
        <taxon>Agaricomycetes</taxon>
        <taxon>Agaricomycetidae</taxon>
        <taxon>Agaricales</taxon>
        <taxon>Marasmiineae</taxon>
        <taxon>Mycenaceae</taxon>
        <taxon>Mycena</taxon>
    </lineage>
</organism>
<dbReference type="AlphaFoldDB" id="A0A8H6S6A9"/>
<feature type="compositionally biased region" description="Acidic residues" evidence="1">
    <location>
        <begin position="52"/>
        <end position="62"/>
    </location>
</feature>
<dbReference type="Proteomes" id="UP000636479">
    <property type="component" value="Unassembled WGS sequence"/>
</dbReference>
<name>A0A8H6S6A9_9AGAR</name>
<comment type="caution">
    <text evidence="2">The sequence shown here is derived from an EMBL/GenBank/DDBJ whole genome shotgun (WGS) entry which is preliminary data.</text>
</comment>
<dbReference type="GeneID" id="59350425"/>
<feature type="region of interest" description="Disordered" evidence="1">
    <location>
        <begin position="50"/>
        <end position="82"/>
    </location>
</feature>
<keyword evidence="3" id="KW-1185">Reference proteome</keyword>
<accession>A0A8H6S6A9</accession>
<evidence type="ECO:0000313" key="2">
    <source>
        <dbReference type="EMBL" id="KAF7293578.1"/>
    </source>
</evidence>
<protein>
    <submittedName>
        <fullName evidence="2">Uncharacterized protein</fullName>
    </submittedName>
</protein>
<reference evidence="2" key="1">
    <citation type="submission" date="2020-05" db="EMBL/GenBank/DDBJ databases">
        <title>Mycena genomes resolve the evolution of fungal bioluminescence.</title>
        <authorList>
            <person name="Tsai I.J."/>
        </authorList>
    </citation>
    <scope>NUCLEOTIDE SEQUENCE</scope>
    <source>
        <strain evidence="2">171206Taipei</strain>
    </source>
</reference>
<evidence type="ECO:0000313" key="3">
    <source>
        <dbReference type="Proteomes" id="UP000636479"/>
    </source>
</evidence>